<keyword evidence="3 10" id="KW-0812">Transmembrane</keyword>
<dbReference type="Gene3D" id="2.60.60.20">
    <property type="entry name" value="PLAT/LH2 domain"/>
    <property type="match status" value="1"/>
</dbReference>
<evidence type="ECO:0000256" key="7">
    <source>
        <dbReference type="ARBA" id="ARBA00023180"/>
    </source>
</evidence>
<evidence type="ECO:0000256" key="2">
    <source>
        <dbReference type="ARBA" id="ARBA00007200"/>
    </source>
</evidence>
<dbReference type="Pfam" id="PF20519">
    <property type="entry name" value="Polycystin_dom"/>
    <property type="match status" value="1"/>
</dbReference>
<evidence type="ECO:0000256" key="1">
    <source>
        <dbReference type="ARBA" id="ARBA00004141"/>
    </source>
</evidence>
<dbReference type="GO" id="GO:0016020">
    <property type="term" value="C:membrane"/>
    <property type="evidence" value="ECO:0007669"/>
    <property type="project" value="UniProtKB-SubCell"/>
</dbReference>
<dbReference type="Proteomes" id="UP000683360">
    <property type="component" value="Unassembled WGS sequence"/>
</dbReference>
<dbReference type="Pfam" id="PF08016">
    <property type="entry name" value="PKD_channel"/>
    <property type="match status" value="1"/>
</dbReference>
<dbReference type="PRINTS" id="PR01433">
    <property type="entry name" value="POLYCYSTIN2"/>
</dbReference>
<feature type="domain" description="PLAT" evidence="11">
    <location>
        <begin position="1681"/>
        <end position="1806"/>
    </location>
</feature>
<dbReference type="Gene3D" id="2.20.100.10">
    <property type="entry name" value="Thrombospondin type-1 (TSP1) repeat"/>
    <property type="match status" value="4"/>
</dbReference>
<dbReference type="GO" id="GO:0050982">
    <property type="term" value="P:detection of mechanical stimulus"/>
    <property type="evidence" value="ECO:0007669"/>
    <property type="project" value="TreeGrafter"/>
</dbReference>
<comment type="subcellular location">
    <subcellularLocation>
        <location evidence="1">Membrane</location>
        <topology evidence="1">Multi-pass membrane protein</topology>
    </subcellularLocation>
</comment>
<feature type="transmembrane region" description="Helical" evidence="10">
    <location>
        <begin position="1939"/>
        <end position="1963"/>
    </location>
</feature>
<dbReference type="InterPro" id="IPR002859">
    <property type="entry name" value="PKD/REJ-like"/>
</dbReference>
<dbReference type="InterPro" id="IPR036383">
    <property type="entry name" value="TSP1_rpt_sf"/>
</dbReference>
<dbReference type="SUPFAM" id="SSF82895">
    <property type="entry name" value="TSP-1 type 1 repeat"/>
    <property type="match status" value="4"/>
</dbReference>
<organism evidence="12 13">
    <name type="scientific">Mytilus edulis</name>
    <name type="common">Blue mussel</name>
    <dbReference type="NCBI Taxonomy" id="6550"/>
    <lineage>
        <taxon>Eukaryota</taxon>
        <taxon>Metazoa</taxon>
        <taxon>Spiralia</taxon>
        <taxon>Lophotrochozoa</taxon>
        <taxon>Mollusca</taxon>
        <taxon>Bivalvia</taxon>
        <taxon>Autobranchia</taxon>
        <taxon>Pteriomorphia</taxon>
        <taxon>Mytilida</taxon>
        <taxon>Mytiloidea</taxon>
        <taxon>Mytilidae</taxon>
        <taxon>Mytilinae</taxon>
        <taxon>Mytilus</taxon>
    </lineage>
</organism>
<dbReference type="SUPFAM" id="SSF49723">
    <property type="entry name" value="Lipase/lipooxygenase domain (PLAT/LH2 domain)"/>
    <property type="match status" value="1"/>
</dbReference>
<evidence type="ECO:0000256" key="4">
    <source>
        <dbReference type="ARBA" id="ARBA00022729"/>
    </source>
</evidence>
<dbReference type="InterPro" id="IPR036392">
    <property type="entry name" value="PLAT/LH2_dom_sf"/>
</dbReference>
<keyword evidence="13" id="KW-1185">Reference proteome</keyword>
<dbReference type="PROSITE" id="PS50092">
    <property type="entry name" value="TSP1"/>
    <property type="match status" value="3"/>
</dbReference>
<sequence>MRYFAGITNAGFIYFNWTSCKREAGSADRNCIGTRTRQVRFVNDTTGRILNNTVETEACNLTTSVIDGGYSAWTEWADCSGDCNGKTNRSRTCHNPTPCNGGNDCQILGADADEKQCGPIDGQWGSWESWETCINPNPDPWDIHGIGTHIRRRYCDDNAPTCGGADCIGSDTDLENCTVITNLKIRYYHWGFCEPEDGAKDQTCAGTRSRLVQLFNYRTREVLNETTETEACFITLSVTDGGYTTWTAWADCSGDCYAMTSKTRICNNPTPCNGGKDCHDLGADRLEKQCGPVDGQWGSWGSWGSCSYPGSASIYGTGTHIRRRYCNETAPMCGGDDCIGPSSDSGNCRVVPPCLTPKILDERYLRKDSPMVIYTSARVEIYPLTRNNCTQSNILFNFWNLFLIDSTNGNETQIGDMTYTLNFRINSEAGLYRLYIKIGYPRNMLYWMEESMYIQIVHPPPHASIRGGDGRTIGKGLIDFDSSSVSYNLINGPGDPSGLTFQWKCLNFVTNSLYTLIKLNIDQLNAFNDQIKEEETKWYQTGFTTFVEEQVPWIDASVLYQRIKYYGNTYTNCSDAGAFYVKIVFDNSTDSNVTTQQYFELVQLTQILNIKYIKDMQKNPNSTKNKTDVFPLPSYDTLVKNELLTFLDVLFDASELLSYTTNFYSMLSSSYLTLQSIMQLQNLDGLPPSADTNFFNDLTIWLKTAKRGIDISYQIQEVLETFDNYLKYVNHGLNLTDFIGIDGFILMSIDSSRNCWLDFLTEITGGFTEINSYDWFDMKEKERFVGSVNGTGSLNVSEVDVDTGMGYVLIVRVDFEGSVSYFTQFAQSVNGTPPLIEVECRFNCMKKTALTSIMSLKSSCPFCTVDQLRGAIFWWNVKDFDTITRSAHDNKNWQQWMLSEENRRQFVMKADVLTANTGYLIEAYLQLSSGTVSMAIWSVTTNILPYGGSCEIENASRGEFKITVSNWKDEGFRSLTNPSLDWKEQINYRIIQIIEGKEVILYYGFEEENYITLKPGLEVDYYTIAVRVQIFDIFVDFSECAVDPGKVYPKYSAMVSSSISAYLTTAGENIDYYYNSGNVKQVAMNTEVAATSVTDLVSTNGEAEDSKKLPVTIFDTDPSDWVNLGVETSSNGTVENLTFDDLWNKYENPDLGDVVANNEIMSKISSFVDTLNSSANAFYGTSTVNINQIANSFGTNINNKQFVSNTSAATAFSGNQDLLDKLILLANNETYPKYEDYLLVCEAVLRVLNNALEGILPVSSADTPDQIDLQSIMDVLSDREKVNPQLDSDLTSMERAYIVSKIAARNDAEFQRRQEMMQQEVTSLLDAISSLGTIMEMLNFRKQLPLYVQHGHMNSTQDKKYVNDLVTSGFYSDDVRVNFVESNTPSAKEQNVKVTIYDHTPFSWDTDSKYISSKTVSVTIEDEDGNNNSVIPSEIKIKNTELKTPVQSVQIVVNNNEATSQLIVYKLYWNNPEDSLIFFIENVVSDFNHILYVSQQNNPSEGNYDWRKLISSEDLTSDKLQVTIDEKLYSQPTLVYVGVLLQSKGNGTISRRRRSVPATIVEYSIVGITVGCRVWDDSKQTWDKSSCKISNTSTINDTVCLCTNPPGNSFATTFYVPPNTIDFGSVFANFNLNDNAAVFVTVICLLVVYMLLSVWAYRQDKKDPSRWAISYLSDNAPYDEYLYIVTAYTGLRRHAGTTSKVRFMVVDGDALKSKKVKTNIRCLDDFNHKDFDTGSVRRFVMSMSKRINDPAVLKIWHDNSGIGKHASWYLNRITLEDIQTNEKFNFVCNNWLSLDHEDGNIECAIPVSDKSDTETFSFNFNEKSRENVTDSYLWLSVLLRPESGVFTRIQRLTCCLTLLFLTMITNAMFYGQDNGSKLSIGPLTFSTTGFYISFISVLIAAPPIFLITYLFRNSRQGLKNTIERNKEEYKTTSDLRFSFTGVLIAWILIFIAVFLSGFFLILYSMEWGKSKSEEWLLCFFCRFFQSIFLIDPLKIIFMSIILSWIVQPRNRNANYNIDMLRSETKKHAISAVMNWDYNDVIEPAVNPLRPEHVQKLRKKRQLLMQSKNTITELILYVMFLAILYVISFSNRDPFWYYSKEHFDQQIITETNVTKIDGPIKFSQVSTGEQLYAFISSTLLPFMFPKLSINNVGLNAYARLFTQDQIHFKVGPVRLRQLRVKEASCPESVLLNVTTQCYDKYSLVAEDEDSYCVGWKGPPCAADESVYKISSPSWKHVSSSDIWGLPITGKHALYGGGGFIADLNVNLQISNQMIEEILKYSWIDRQTRAIFIEFTLFNVDENVFIHITLLNEFPETGGVLTSHVIKQFRPYQHVGGVGILTFICEIIAVIGISIFCVKKILYLHRTGKKSLKDIWNILDIVIILLFILCTIAYIGRLVNISLSMDKFQRNKLKFVNFSHIVLWDDLFNIFLACDIFFITLRLMRILNFNNRIKHMGYIFSHVSKDVSGCLCMFVVVHLAFVCFGYLTFGRHLETYKNMFVAATTLTNAIIGKNTINDLFVIEPILGRLYYFMFVVFLLWVIMTMLNATLNVGISKAKTNFINKSSVINAKHMWSLVAEAIEVFIPFDLQRKKRANLHRYKVTKDASFIAEEIIQEKREPIIYFDNY</sequence>
<feature type="disulfide bond" evidence="8">
    <location>
        <begin position="2184"/>
        <end position="2196"/>
    </location>
</feature>
<feature type="transmembrane region" description="Helical" evidence="10">
    <location>
        <begin position="2527"/>
        <end position="2552"/>
    </location>
</feature>
<dbReference type="SMART" id="SM00209">
    <property type="entry name" value="TSP1"/>
    <property type="match status" value="4"/>
</dbReference>
<dbReference type="Pfam" id="PF02010">
    <property type="entry name" value="REJ"/>
    <property type="match status" value="1"/>
</dbReference>
<evidence type="ECO:0000256" key="9">
    <source>
        <dbReference type="PROSITE-ProRule" id="PRU00152"/>
    </source>
</evidence>
<dbReference type="GO" id="GO:0005262">
    <property type="term" value="F:calcium channel activity"/>
    <property type="evidence" value="ECO:0007669"/>
    <property type="project" value="TreeGrafter"/>
</dbReference>
<evidence type="ECO:0000256" key="10">
    <source>
        <dbReference type="SAM" id="Phobius"/>
    </source>
</evidence>
<dbReference type="InterPro" id="IPR051223">
    <property type="entry name" value="Polycystin"/>
</dbReference>
<keyword evidence="7" id="KW-0325">Glycoprotein</keyword>
<evidence type="ECO:0000256" key="3">
    <source>
        <dbReference type="ARBA" id="ARBA00022692"/>
    </source>
</evidence>
<name>A0A8S3Q2Z8_MYTED</name>
<feature type="transmembrane region" description="Helical" evidence="10">
    <location>
        <begin position="1636"/>
        <end position="1657"/>
    </location>
</feature>
<feature type="transmembrane region" description="Helical" evidence="10">
    <location>
        <begin position="1849"/>
        <end position="1870"/>
    </location>
</feature>
<evidence type="ECO:0000256" key="8">
    <source>
        <dbReference type="PIRSR" id="PIRSR603915-2"/>
    </source>
</evidence>
<reference evidence="12" key="1">
    <citation type="submission" date="2021-03" db="EMBL/GenBank/DDBJ databases">
        <authorList>
            <person name="Bekaert M."/>
        </authorList>
    </citation>
    <scope>NUCLEOTIDE SEQUENCE</scope>
</reference>
<comment type="similarity">
    <text evidence="2">Belongs to the polycystin family.</text>
</comment>
<dbReference type="PANTHER" id="PTHR10877:SF150">
    <property type="entry name" value="REJ DOMAIN-CONTAINING PROTEIN"/>
    <property type="match status" value="1"/>
</dbReference>
<dbReference type="Pfam" id="PF01477">
    <property type="entry name" value="PLAT"/>
    <property type="match status" value="1"/>
</dbReference>
<dbReference type="InterPro" id="IPR003915">
    <property type="entry name" value="PKD_2"/>
</dbReference>
<feature type="transmembrane region" description="Helical" evidence="10">
    <location>
        <begin position="2069"/>
        <end position="2089"/>
    </location>
</feature>
<accession>A0A8S3Q2Z8</accession>
<evidence type="ECO:0000256" key="5">
    <source>
        <dbReference type="ARBA" id="ARBA00022989"/>
    </source>
</evidence>
<dbReference type="PANTHER" id="PTHR10877">
    <property type="entry name" value="POLYCYSTIN FAMILY MEMBER"/>
    <property type="match status" value="1"/>
</dbReference>
<feature type="transmembrane region" description="Helical" evidence="10">
    <location>
        <begin position="2376"/>
        <end position="2394"/>
    </location>
</feature>
<feature type="transmembrane region" description="Helical" evidence="10">
    <location>
        <begin position="2333"/>
        <end position="2356"/>
    </location>
</feature>
<dbReference type="SMART" id="SM00308">
    <property type="entry name" value="LH2"/>
    <property type="match status" value="1"/>
</dbReference>
<evidence type="ECO:0000259" key="11">
    <source>
        <dbReference type="PROSITE" id="PS50095"/>
    </source>
</evidence>
<dbReference type="InterPro" id="IPR013122">
    <property type="entry name" value="PKD1_2_channel"/>
</dbReference>
<dbReference type="Pfam" id="PF00090">
    <property type="entry name" value="TSP_1"/>
    <property type="match status" value="2"/>
</dbReference>
<feature type="transmembrane region" description="Helical" evidence="10">
    <location>
        <begin position="2425"/>
        <end position="2445"/>
    </location>
</feature>
<protein>
    <submittedName>
        <fullName evidence="12">PKD1L2</fullName>
    </submittedName>
</protein>
<dbReference type="PROSITE" id="PS50095">
    <property type="entry name" value="PLAT"/>
    <property type="match status" value="1"/>
</dbReference>
<dbReference type="InterPro" id="IPR046791">
    <property type="entry name" value="Polycystin_dom"/>
</dbReference>
<feature type="transmembrane region" description="Helical" evidence="10">
    <location>
        <begin position="1983"/>
        <end position="2006"/>
    </location>
</feature>
<dbReference type="InterPro" id="IPR001024">
    <property type="entry name" value="PLAT/LH2_dom"/>
</dbReference>
<keyword evidence="5 10" id="KW-1133">Transmembrane helix</keyword>
<proteinExistence type="inferred from homology"/>
<keyword evidence="6 10" id="KW-0472">Membrane</keyword>
<comment type="caution">
    <text evidence="12">The sequence shown here is derived from an EMBL/GenBank/DDBJ whole genome shotgun (WGS) entry which is preliminary data.</text>
</comment>
<gene>
    <name evidence="12" type="ORF">MEDL_4602</name>
</gene>
<feature type="transmembrane region" description="Helical" evidence="10">
    <location>
        <begin position="2465"/>
        <end position="2487"/>
    </location>
</feature>
<evidence type="ECO:0000313" key="13">
    <source>
        <dbReference type="Proteomes" id="UP000683360"/>
    </source>
</evidence>
<comment type="caution">
    <text evidence="9">Lacks conserved residue(s) required for the propagation of feature annotation.</text>
</comment>
<keyword evidence="4" id="KW-0732">Signal</keyword>
<dbReference type="EMBL" id="CAJPWZ010000287">
    <property type="protein sequence ID" value="CAG2189201.1"/>
    <property type="molecule type" value="Genomic_DNA"/>
</dbReference>
<dbReference type="GO" id="GO:0005509">
    <property type="term" value="F:calcium ion binding"/>
    <property type="evidence" value="ECO:0007669"/>
    <property type="project" value="InterPro"/>
</dbReference>
<dbReference type="InterPro" id="IPR000884">
    <property type="entry name" value="TSP1_rpt"/>
</dbReference>
<evidence type="ECO:0000256" key="6">
    <source>
        <dbReference type="ARBA" id="ARBA00023136"/>
    </source>
</evidence>
<dbReference type="OrthoDB" id="444119at2759"/>
<evidence type="ECO:0000313" key="12">
    <source>
        <dbReference type="EMBL" id="CAG2189201.1"/>
    </source>
</evidence>
<feature type="transmembrane region" description="Helical" evidence="10">
    <location>
        <begin position="1890"/>
        <end position="1911"/>
    </location>
</feature>